<dbReference type="InterPro" id="IPR013216">
    <property type="entry name" value="Methyltransf_11"/>
</dbReference>
<dbReference type="RefSeq" id="WP_344639642.1">
    <property type="nucleotide sequence ID" value="NZ_BAAATR010000034.1"/>
</dbReference>
<comment type="caution">
    <text evidence="2">The sequence shown here is derived from an EMBL/GenBank/DDBJ whole genome shotgun (WGS) entry which is preliminary data.</text>
</comment>
<name>A0ABP5RM86_9ACTN</name>
<accession>A0ABP5RM86</accession>
<evidence type="ECO:0000313" key="3">
    <source>
        <dbReference type="Proteomes" id="UP001500305"/>
    </source>
</evidence>
<dbReference type="EMBL" id="BAAATR010000034">
    <property type="protein sequence ID" value="GAA2266788.1"/>
    <property type="molecule type" value="Genomic_DNA"/>
</dbReference>
<organism evidence="2 3">
    <name type="scientific">Kitasatospora cystarginea</name>
    <dbReference type="NCBI Taxonomy" id="58350"/>
    <lineage>
        <taxon>Bacteria</taxon>
        <taxon>Bacillati</taxon>
        <taxon>Actinomycetota</taxon>
        <taxon>Actinomycetes</taxon>
        <taxon>Kitasatosporales</taxon>
        <taxon>Streptomycetaceae</taxon>
        <taxon>Kitasatospora</taxon>
    </lineage>
</organism>
<dbReference type="Gene3D" id="3.40.50.150">
    <property type="entry name" value="Vaccinia Virus protein VP39"/>
    <property type="match status" value="1"/>
</dbReference>
<gene>
    <name evidence="2" type="ORF">GCM10010430_59840</name>
</gene>
<evidence type="ECO:0000313" key="2">
    <source>
        <dbReference type="EMBL" id="GAA2266788.1"/>
    </source>
</evidence>
<feature type="domain" description="Methyltransferase type 11" evidence="1">
    <location>
        <begin position="93"/>
        <end position="138"/>
    </location>
</feature>
<sequence length="248" mass="28114">MNPHDQQITALLAQLHQALESPATTHGLARTLRAAVKEVELHRHHRVSVTALPDGVLKPSSTKVQIGGGGHRIDGFFNIDIVPPADLLWDVRESIPLADASTETVFSEHFLEHIDYPRSAKHYAHEAHRVLAPGGQLITGVPDAAFILNQYPASPDRADEMIERWYAKRNCRGDINTYLDLINYVFRDQDDDPTYNPHYWAYDHEKLTQLFTETGFTSVEPWAFDPTMANPKRQWASIYVVATKRQEP</sequence>
<protein>
    <recommendedName>
        <fullName evidence="1">Methyltransferase type 11 domain-containing protein</fullName>
    </recommendedName>
</protein>
<dbReference type="Pfam" id="PF08241">
    <property type="entry name" value="Methyltransf_11"/>
    <property type="match status" value="1"/>
</dbReference>
<evidence type="ECO:0000259" key="1">
    <source>
        <dbReference type="Pfam" id="PF08241"/>
    </source>
</evidence>
<reference evidence="3" key="1">
    <citation type="journal article" date="2019" name="Int. J. Syst. Evol. Microbiol.">
        <title>The Global Catalogue of Microorganisms (GCM) 10K type strain sequencing project: providing services to taxonomists for standard genome sequencing and annotation.</title>
        <authorList>
            <consortium name="The Broad Institute Genomics Platform"/>
            <consortium name="The Broad Institute Genome Sequencing Center for Infectious Disease"/>
            <person name="Wu L."/>
            <person name="Ma J."/>
        </authorList>
    </citation>
    <scope>NUCLEOTIDE SEQUENCE [LARGE SCALE GENOMIC DNA]</scope>
    <source>
        <strain evidence="3">JCM 7356</strain>
    </source>
</reference>
<keyword evidence="3" id="KW-1185">Reference proteome</keyword>
<dbReference type="SUPFAM" id="SSF53335">
    <property type="entry name" value="S-adenosyl-L-methionine-dependent methyltransferases"/>
    <property type="match status" value="1"/>
</dbReference>
<dbReference type="Proteomes" id="UP001500305">
    <property type="component" value="Unassembled WGS sequence"/>
</dbReference>
<proteinExistence type="predicted"/>
<dbReference type="InterPro" id="IPR029063">
    <property type="entry name" value="SAM-dependent_MTases_sf"/>
</dbReference>